<evidence type="ECO:0000313" key="3">
    <source>
        <dbReference type="EMBL" id="NYI08224.1"/>
    </source>
</evidence>
<dbReference type="AlphaFoldDB" id="A0A853A5V3"/>
<feature type="region of interest" description="Disordered" evidence="1">
    <location>
        <begin position="1"/>
        <end position="23"/>
    </location>
</feature>
<organism evidence="3 4">
    <name type="scientific">Allostreptomyces psammosilenae</name>
    <dbReference type="NCBI Taxonomy" id="1892865"/>
    <lineage>
        <taxon>Bacteria</taxon>
        <taxon>Bacillati</taxon>
        <taxon>Actinomycetota</taxon>
        <taxon>Actinomycetes</taxon>
        <taxon>Kitasatosporales</taxon>
        <taxon>Streptomycetaceae</taxon>
        <taxon>Allostreptomyces</taxon>
    </lineage>
</organism>
<sequence>MALETPAATPMPRPDDGHALGPASGRQAEAVLRAFVRDGRLVRLPARFGRRRLVLRHVAERAFAFGDEYDERQVNDILRGWCDGGETDHVTLRRHLVDDGLLAREHGRYWRPSGEETAAATAPAPAAAPGG</sequence>
<feature type="domain" description="DUF2087" evidence="2">
    <location>
        <begin position="40"/>
        <end position="111"/>
    </location>
</feature>
<dbReference type="EMBL" id="JACBZD010000002">
    <property type="protein sequence ID" value="NYI08224.1"/>
    <property type="molecule type" value="Genomic_DNA"/>
</dbReference>
<name>A0A853A5V3_9ACTN</name>
<evidence type="ECO:0000313" key="4">
    <source>
        <dbReference type="Proteomes" id="UP000567795"/>
    </source>
</evidence>
<reference evidence="3 4" key="1">
    <citation type="submission" date="2020-07" db="EMBL/GenBank/DDBJ databases">
        <title>Sequencing the genomes of 1000 actinobacteria strains.</title>
        <authorList>
            <person name="Klenk H.-P."/>
        </authorList>
    </citation>
    <scope>NUCLEOTIDE SEQUENCE [LARGE SCALE GENOMIC DNA]</scope>
    <source>
        <strain evidence="3 4">DSM 42178</strain>
    </source>
</reference>
<comment type="caution">
    <text evidence="3">The sequence shown here is derived from an EMBL/GenBank/DDBJ whole genome shotgun (WGS) entry which is preliminary data.</text>
</comment>
<dbReference type="Pfam" id="PF09860">
    <property type="entry name" value="DUF2087"/>
    <property type="match status" value="1"/>
</dbReference>
<evidence type="ECO:0000259" key="2">
    <source>
        <dbReference type="Pfam" id="PF09860"/>
    </source>
</evidence>
<keyword evidence="4" id="KW-1185">Reference proteome</keyword>
<dbReference type="InterPro" id="IPR018656">
    <property type="entry name" value="DUF2087"/>
</dbReference>
<dbReference type="RefSeq" id="WP_179817079.1">
    <property type="nucleotide sequence ID" value="NZ_JACBZD010000002.1"/>
</dbReference>
<gene>
    <name evidence="3" type="ORF">FHU37_005253</name>
</gene>
<dbReference type="Proteomes" id="UP000567795">
    <property type="component" value="Unassembled WGS sequence"/>
</dbReference>
<accession>A0A853A5V3</accession>
<protein>
    <recommendedName>
        <fullName evidence="2">DUF2087 domain-containing protein</fullName>
    </recommendedName>
</protein>
<proteinExistence type="predicted"/>
<evidence type="ECO:0000256" key="1">
    <source>
        <dbReference type="SAM" id="MobiDB-lite"/>
    </source>
</evidence>